<dbReference type="Proteomes" id="UP001637996">
    <property type="component" value="Unassembled WGS sequence"/>
</dbReference>
<name>A0ABW9MBA6_9FIRM</name>
<dbReference type="RefSeq" id="WP_410031561.1">
    <property type="nucleotide sequence ID" value="NZ_JBGMEI010000009.1"/>
</dbReference>
<evidence type="ECO:0000313" key="1">
    <source>
        <dbReference type="EMBL" id="MFO3665886.1"/>
    </source>
</evidence>
<gene>
    <name evidence="1" type="ORF">ACCQ41_06475</name>
</gene>
<sequence length="562" mass="65710">MENAIVSGETTIIETNEFEWQKNISSGQYLDIESIEIGANNTIALRKKIPFYKYIINFLLMTHYKDLGLGQEEIGDKATEIFTSIENGEKNPDFEKIVDLVVELFRTKNLYPHGTKSEVYGSLEFNKEDRKIWKKTQIRKDLKASIITRDKMFIYGFGLGMDLAELEVFLMKVLEETGLNIWDKKEALIYIALKHFPDNPVNFFVRANQLYDNEDLAYVKVEKKDTNLNTSILQNSLDDYLNEYRNMNEVDDEIILNIIAYHKDLVSENTNRTIKSEFVSTFYDLEEKLNDEIAAFSNVKYGNDDGLTQNADFFSRGRVKVFYKSDEDIILTHNMPFVFKSEEKGETKTYYPEHKYILEKNPEGGLKEITLRSDDYAFKDEVPILGSADEYSDFVYQNDIAGIEKVEQDSIYISEKKISSLLSYLYNEDAIISTDDSSLPDNQIKALDDLLKDTKIKHENLNAIIEKDKISQITRSRLITLYFLSYVLENEDIWFDKLSTPARRKRDYLIFMDYKLRNSRLYEYNISNPYEETLLKLVVYDEPIDAFRDLWAKYLLNIGDKK</sequence>
<dbReference type="EMBL" id="JBGMEI010000009">
    <property type="protein sequence ID" value="MFO3665886.1"/>
    <property type="molecule type" value="Genomic_DNA"/>
</dbReference>
<proteinExistence type="predicted"/>
<protein>
    <submittedName>
        <fullName evidence="1">Uncharacterized protein</fullName>
    </submittedName>
</protein>
<accession>A0ABW9MBA6</accession>
<evidence type="ECO:0000313" key="2">
    <source>
        <dbReference type="Proteomes" id="UP001637996"/>
    </source>
</evidence>
<keyword evidence="2" id="KW-1185">Reference proteome</keyword>
<organism evidence="1 2">
    <name type="scientific">Anaerococcus martiniensis</name>
    <dbReference type="NCBI Taxonomy" id="3115615"/>
    <lineage>
        <taxon>Bacteria</taxon>
        <taxon>Bacillati</taxon>
        <taxon>Bacillota</taxon>
        <taxon>Tissierellia</taxon>
        <taxon>Tissierellales</taxon>
        <taxon>Peptoniphilaceae</taxon>
        <taxon>Anaerococcus</taxon>
    </lineage>
</organism>
<reference evidence="1 2" key="1">
    <citation type="journal article" date="2025" name="Anaerobe">
        <title>Description of Anaerococcus kampingiae sp. nov., Anaerococcus groningensis sp. nov., Anaerococcus martiniensis sp. nov., and Anaerococcus cruorum sp. nov., isolated from human clinical specimens.</title>
        <authorList>
            <person name="Boiten K.E."/>
            <person name="Meijer J."/>
            <person name="van Wezel E.M."/>
            <person name="Veloo A.C.M."/>
        </authorList>
    </citation>
    <scope>NUCLEOTIDE SEQUENCE [LARGE SCALE GENOMIC DNA]</scope>
    <source>
        <strain evidence="1 2">ENR0831</strain>
    </source>
</reference>
<comment type="caution">
    <text evidence="1">The sequence shown here is derived from an EMBL/GenBank/DDBJ whole genome shotgun (WGS) entry which is preliminary data.</text>
</comment>